<organism evidence="4 5">
    <name type="scientific">Digitaria exilis</name>
    <dbReference type="NCBI Taxonomy" id="1010633"/>
    <lineage>
        <taxon>Eukaryota</taxon>
        <taxon>Viridiplantae</taxon>
        <taxon>Streptophyta</taxon>
        <taxon>Embryophyta</taxon>
        <taxon>Tracheophyta</taxon>
        <taxon>Spermatophyta</taxon>
        <taxon>Magnoliopsida</taxon>
        <taxon>Liliopsida</taxon>
        <taxon>Poales</taxon>
        <taxon>Poaceae</taxon>
        <taxon>PACMAD clade</taxon>
        <taxon>Panicoideae</taxon>
        <taxon>Panicodae</taxon>
        <taxon>Paniceae</taxon>
        <taxon>Anthephorinae</taxon>
        <taxon>Digitaria</taxon>
    </lineage>
</organism>
<protein>
    <recommendedName>
        <fullName evidence="2">F-box domain-containing protein</fullName>
    </recommendedName>
</protein>
<dbReference type="EMBL" id="JACEFO010000471">
    <property type="protein sequence ID" value="KAF8769039.1"/>
    <property type="molecule type" value="Genomic_DNA"/>
</dbReference>
<feature type="region of interest" description="Disordered" evidence="1">
    <location>
        <begin position="126"/>
        <end position="157"/>
    </location>
</feature>
<keyword evidence="5" id="KW-1185">Reference proteome</keyword>
<dbReference type="Pfam" id="PF00646">
    <property type="entry name" value="F-box"/>
    <property type="match status" value="1"/>
</dbReference>
<dbReference type="PANTHER" id="PTHR34709">
    <property type="entry name" value="OS10G0396666 PROTEIN"/>
    <property type="match status" value="1"/>
</dbReference>
<dbReference type="InterPro" id="IPR001810">
    <property type="entry name" value="F-box_dom"/>
</dbReference>
<comment type="caution">
    <text evidence="4">The sequence shown here is derived from an EMBL/GenBank/DDBJ whole genome shotgun (WGS) entry which is preliminary data.</text>
</comment>
<dbReference type="InterPro" id="IPR036047">
    <property type="entry name" value="F-box-like_dom_sf"/>
</dbReference>
<dbReference type="OrthoDB" id="693982at2759"/>
<proteinExistence type="predicted"/>
<dbReference type="PANTHER" id="PTHR34709:SF61">
    <property type="entry name" value="OS07G0229100 PROTEIN"/>
    <property type="match status" value="1"/>
</dbReference>
<feature type="domain" description="F-box" evidence="2">
    <location>
        <begin position="25"/>
        <end position="63"/>
    </location>
</feature>
<evidence type="ECO:0000313" key="4">
    <source>
        <dbReference type="EMBL" id="KAF8769039.1"/>
    </source>
</evidence>
<dbReference type="AlphaFoldDB" id="A0A835KQ62"/>
<evidence type="ECO:0000256" key="1">
    <source>
        <dbReference type="SAM" id="MobiDB-lite"/>
    </source>
</evidence>
<dbReference type="EMBL" id="JACEFO010002487">
    <property type="protein sequence ID" value="KAF8657724.1"/>
    <property type="molecule type" value="Genomic_DNA"/>
</dbReference>
<sequence length="157" mass="17243">MAQTGGEIAAKRSKPSEDGAGEDRLSALPDDVLVLILLRLDGTATAVRTSILSPRWRRVWALLPELHFDLVPDGHRIREILDAPEAPVLRCISVTTKDAGPGSAAAWLPIAARRLIGSLVYRNMVPGNDGEEEEEEKRRERQGADAKFSYPVSRRPP</sequence>
<dbReference type="SUPFAM" id="SSF81383">
    <property type="entry name" value="F-box domain"/>
    <property type="match status" value="1"/>
</dbReference>
<gene>
    <name evidence="4" type="ORF">HU200_006992</name>
    <name evidence="3" type="ORF">HU200_059882</name>
</gene>
<evidence type="ECO:0000313" key="3">
    <source>
        <dbReference type="EMBL" id="KAF8657724.1"/>
    </source>
</evidence>
<dbReference type="InterPro" id="IPR055312">
    <property type="entry name" value="FBL15-like"/>
</dbReference>
<evidence type="ECO:0000313" key="5">
    <source>
        <dbReference type="Proteomes" id="UP000636709"/>
    </source>
</evidence>
<name>A0A835KQ62_9POAL</name>
<dbReference type="Proteomes" id="UP000636709">
    <property type="component" value="Unassembled WGS sequence"/>
</dbReference>
<accession>A0A835KQ62</accession>
<feature type="region of interest" description="Disordered" evidence="1">
    <location>
        <begin position="1"/>
        <end position="22"/>
    </location>
</feature>
<reference evidence="4" key="1">
    <citation type="submission" date="2020-07" db="EMBL/GenBank/DDBJ databases">
        <title>Genome sequence and genetic diversity analysis of an under-domesticated orphan crop, white fonio (Digitaria exilis).</title>
        <authorList>
            <person name="Bennetzen J.L."/>
            <person name="Chen S."/>
            <person name="Ma X."/>
            <person name="Wang X."/>
            <person name="Yssel A.E.J."/>
            <person name="Chaluvadi S.R."/>
            <person name="Johnson M."/>
            <person name="Gangashetty P."/>
            <person name="Hamidou F."/>
            <person name="Sanogo M.D."/>
            <person name="Zwaenepoel A."/>
            <person name="Wallace J."/>
            <person name="Van De Peer Y."/>
            <person name="Van Deynze A."/>
        </authorList>
    </citation>
    <scope>NUCLEOTIDE SEQUENCE</scope>
    <source>
        <tissue evidence="4">Leaves</tissue>
    </source>
</reference>
<evidence type="ECO:0000259" key="2">
    <source>
        <dbReference type="Pfam" id="PF00646"/>
    </source>
</evidence>